<sequence length="132" mass="15432">MPIFCDKPRTSIRKTGFRNWKKMVTDVKSLTILILIKHLLCDWQRECSGHGTILDQINPETLHSYFVERNRGVLKTVLDLVLFCAKQDIPLRGHRENSESLNQGSFLELLKVIFNYSPEQKKSSKNYLRILK</sequence>
<dbReference type="PANTHER" id="PTHR45749">
    <property type="match status" value="1"/>
</dbReference>
<accession>A0A9Q1H9R1</accession>
<comment type="caution">
    <text evidence="1">The sequence shown here is derived from an EMBL/GenBank/DDBJ whole genome shotgun (WGS) entry which is preliminary data.</text>
</comment>
<proteinExistence type="predicted"/>
<dbReference type="Proteomes" id="UP001152320">
    <property type="component" value="Chromosome 7"/>
</dbReference>
<dbReference type="OrthoDB" id="1739706at2759"/>
<keyword evidence="2" id="KW-1185">Reference proteome</keyword>
<evidence type="ECO:0000313" key="2">
    <source>
        <dbReference type="Proteomes" id="UP001152320"/>
    </source>
</evidence>
<gene>
    <name evidence="1" type="ORF">HOLleu_15595</name>
</gene>
<name>A0A9Q1H9R1_HOLLE</name>
<evidence type="ECO:0000313" key="1">
    <source>
        <dbReference type="EMBL" id="KAJ8038234.1"/>
    </source>
</evidence>
<dbReference type="AlphaFoldDB" id="A0A9Q1H9R1"/>
<protein>
    <submittedName>
        <fullName evidence="1">Zinc finger MYM-type protein 1</fullName>
    </submittedName>
</protein>
<reference evidence="1" key="1">
    <citation type="submission" date="2021-10" db="EMBL/GenBank/DDBJ databases">
        <title>Tropical sea cucumber genome reveals ecological adaptation and Cuvierian tubules defense mechanism.</title>
        <authorList>
            <person name="Chen T."/>
        </authorList>
    </citation>
    <scope>NUCLEOTIDE SEQUENCE</scope>
    <source>
        <strain evidence="1">Nanhai2018</strain>
        <tissue evidence="1">Muscle</tissue>
    </source>
</reference>
<dbReference type="EMBL" id="JAIZAY010000007">
    <property type="protein sequence ID" value="KAJ8038234.1"/>
    <property type="molecule type" value="Genomic_DNA"/>
</dbReference>
<dbReference type="PANTHER" id="PTHR45749:SF21">
    <property type="entry name" value="DUF4371 DOMAIN-CONTAINING PROTEIN"/>
    <property type="match status" value="1"/>
</dbReference>
<organism evidence="1 2">
    <name type="scientific">Holothuria leucospilota</name>
    <name type="common">Black long sea cucumber</name>
    <name type="synonym">Mertensiothuria leucospilota</name>
    <dbReference type="NCBI Taxonomy" id="206669"/>
    <lineage>
        <taxon>Eukaryota</taxon>
        <taxon>Metazoa</taxon>
        <taxon>Echinodermata</taxon>
        <taxon>Eleutherozoa</taxon>
        <taxon>Echinozoa</taxon>
        <taxon>Holothuroidea</taxon>
        <taxon>Aspidochirotacea</taxon>
        <taxon>Aspidochirotida</taxon>
        <taxon>Holothuriidae</taxon>
        <taxon>Holothuria</taxon>
    </lineage>
</organism>